<organism evidence="8 9">
    <name type="scientific">Enhygromyxa salina</name>
    <dbReference type="NCBI Taxonomy" id="215803"/>
    <lineage>
        <taxon>Bacteria</taxon>
        <taxon>Pseudomonadati</taxon>
        <taxon>Myxococcota</taxon>
        <taxon>Polyangia</taxon>
        <taxon>Nannocystales</taxon>
        <taxon>Nannocystaceae</taxon>
        <taxon>Enhygromyxa</taxon>
    </lineage>
</organism>
<dbReference type="Pfam" id="PF13424">
    <property type="entry name" value="TPR_12"/>
    <property type="match status" value="1"/>
</dbReference>
<dbReference type="PROSITE" id="PS00108">
    <property type="entry name" value="PROTEIN_KINASE_ST"/>
    <property type="match status" value="1"/>
</dbReference>
<feature type="region of interest" description="Disordered" evidence="6">
    <location>
        <begin position="34"/>
        <end position="73"/>
    </location>
</feature>
<reference evidence="8 9" key="1">
    <citation type="submission" date="2014-12" db="EMBL/GenBank/DDBJ databases">
        <title>Genome assembly of Enhygromyxa salina DSM 15201.</title>
        <authorList>
            <person name="Sharma G."/>
            <person name="Subramanian S."/>
        </authorList>
    </citation>
    <scope>NUCLEOTIDE SEQUENCE [LARGE SCALE GENOMIC DNA]</scope>
    <source>
        <strain evidence="8 9">DSM 15201</strain>
    </source>
</reference>
<dbReference type="PANTHER" id="PTHR43289">
    <property type="entry name" value="MITOGEN-ACTIVATED PROTEIN KINASE KINASE KINASE 20-RELATED"/>
    <property type="match status" value="1"/>
</dbReference>
<comment type="caution">
    <text evidence="8">The sequence shown here is derived from an EMBL/GenBank/DDBJ whole genome shotgun (WGS) entry which is preliminary data.</text>
</comment>
<dbReference type="Gene3D" id="3.30.200.20">
    <property type="entry name" value="Phosphorylase Kinase, domain 1"/>
    <property type="match status" value="1"/>
</dbReference>
<feature type="region of interest" description="Disordered" evidence="6">
    <location>
        <begin position="258"/>
        <end position="283"/>
    </location>
</feature>
<keyword evidence="2 5" id="KW-0547">Nucleotide-binding</keyword>
<dbReference type="SUPFAM" id="SSF48452">
    <property type="entry name" value="TPR-like"/>
    <property type="match status" value="2"/>
</dbReference>
<dbReference type="InterPro" id="IPR017441">
    <property type="entry name" value="Protein_kinase_ATP_BS"/>
</dbReference>
<keyword evidence="3" id="KW-0418">Kinase</keyword>
<evidence type="ECO:0000256" key="5">
    <source>
        <dbReference type="PROSITE-ProRule" id="PRU10141"/>
    </source>
</evidence>
<protein>
    <submittedName>
        <fullName evidence="8">High-affnity carbon uptake protein Hat/HatR</fullName>
    </submittedName>
</protein>
<evidence type="ECO:0000256" key="4">
    <source>
        <dbReference type="ARBA" id="ARBA00022840"/>
    </source>
</evidence>
<dbReference type="InterPro" id="IPR011009">
    <property type="entry name" value="Kinase-like_dom_sf"/>
</dbReference>
<evidence type="ECO:0000256" key="3">
    <source>
        <dbReference type="ARBA" id="ARBA00022777"/>
    </source>
</evidence>
<feature type="compositionally biased region" description="Low complexity" evidence="6">
    <location>
        <begin position="273"/>
        <end position="282"/>
    </location>
</feature>
<dbReference type="PROSITE" id="PS50011">
    <property type="entry name" value="PROTEIN_KINASE_DOM"/>
    <property type="match status" value="1"/>
</dbReference>
<dbReference type="AlphaFoldDB" id="A0A0C1ZF54"/>
<accession>A0A0C1ZF54</accession>
<dbReference type="GO" id="GO:0004674">
    <property type="term" value="F:protein serine/threonine kinase activity"/>
    <property type="evidence" value="ECO:0007669"/>
    <property type="project" value="TreeGrafter"/>
</dbReference>
<feature type="compositionally biased region" description="Basic and acidic residues" evidence="6">
    <location>
        <begin position="54"/>
        <end position="65"/>
    </location>
</feature>
<gene>
    <name evidence="8" type="ORF">DB30_04724</name>
</gene>
<dbReference type="RefSeq" id="WP_052549933.1">
    <property type="nucleotide sequence ID" value="NZ_JMCC02000040.1"/>
</dbReference>
<dbReference type="CDD" id="cd14014">
    <property type="entry name" value="STKc_PknB_like"/>
    <property type="match status" value="1"/>
</dbReference>
<feature type="binding site" evidence="5">
    <location>
        <position position="112"/>
    </location>
    <ligand>
        <name>ATP</name>
        <dbReference type="ChEBI" id="CHEBI:30616"/>
    </ligand>
</feature>
<evidence type="ECO:0000256" key="2">
    <source>
        <dbReference type="ARBA" id="ARBA00022741"/>
    </source>
</evidence>
<dbReference type="Gene3D" id="1.25.40.10">
    <property type="entry name" value="Tetratricopeptide repeat domain"/>
    <property type="match status" value="2"/>
</dbReference>
<dbReference type="EMBL" id="JMCC02000040">
    <property type="protein sequence ID" value="KIG16264.1"/>
    <property type="molecule type" value="Genomic_DNA"/>
</dbReference>
<evidence type="ECO:0000256" key="6">
    <source>
        <dbReference type="SAM" id="MobiDB-lite"/>
    </source>
</evidence>
<sequence length="1021" mass="110232">MEGQTQAEVERAKLAKERLFGGDGADQLRKQMIKARFLQSLSPPPGPNNGPKTGGDETRDQREGATEPSNDGLTIELAHIDRFAVLRKLGEGGMGVVYAAFDEQLNRRVAIKLLRTDLSKDERGRARMQREAQALARLSHPNVVQVHEIGRWREHDYVAMEYVEGQTLLRWREAQERTWREVLDVMIQAGRGLAAAHAAGLVHRDFKPANLLVGNDGRPRVLDFGLARAATPATSEGRSEDPSSPRVEVGELFETGEHGEGLHSETGGFTHDSGSSSSNSNSAFDQLLTATGSVLGTPAYMAPEQHLGERATELSDQFSFCLVLYEALFGDRPYKARSRHEYSVRVRDGDFTVPGPNSGVPGWLRHAVCRGLAPQPANRWASMDALLAELGRDRARAWKRTTLAAGLMASVGVAVALGRFGPSAPVCEYDRSVVDDSWSDTQRASMRAAFSATELDGATQVFEHTARALDSYADALVAARTDACEQRRVHQAQTDQQLELRMSCLEQREGELAAVAELFAAADQGVVLHASELVAGLGDIDMCAAVELLERHTPVPKDQVTAAAIAQVRRDIASAQASAQAGKILASNELVASIEQRAADLNYGPLLAEVAFSRGFMFMVARELTAARGAFVEAMYLAEISNFDELRWRSAIVIAQLSEHEDPSSSLAFALARAAVGSLGDRPVDRYGLGFAQARALDAHGRHELALAEFDEVVALARDGFAGSQHKLVWALKARAAVAASIGRGEQARADLADALQLREQLGADDIAILHATRDLAILELEQSDYAGAKNHFNEVLAGYARVYGPESANVGHAHLGLAEVALARDHYEEAEQLIGDALKIFDATHPDHAWALDALAGVQLRRGAFSSAVDSLERALAHSEAVSPGDAADLGYRHGRLGDAFAQLGQHERALAEFDLAIELLDGEPPNIDQTTPLIGLGMLRLELGQPELARASFERAVDVSSAADHPMLAAQARLGLAQASGVLGDHDRRVALAVEAERLLLDLPDAVALRERAKELQGT</sequence>
<keyword evidence="4 5" id="KW-0067">ATP-binding</keyword>
<dbReference type="InterPro" id="IPR000719">
    <property type="entry name" value="Prot_kinase_dom"/>
</dbReference>
<dbReference type="PROSITE" id="PS00107">
    <property type="entry name" value="PROTEIN_KINASE_ATP"/>
    <property type="match status" value="1"/>
</dbReference>
<dbReference type="GO" id="GO:0005524">
    <property type="term" value="F:ATP binding"/>
    <property type="evidence" value="ECO:0007669"/>
    <property type="project" value="UniProtKB-UniRule"/>
</dbReference>
<dbReference type="Pfam" id="PF13181">
    <property type="entry name" value="TPR_8"/>
    <property type="match status" value="1"/>
</dbReference>
<dbReference type="Gene3D" id="1.10.510.10">
    <property type="entry name" value="Transferase(Phosphotransferase) domain 1"/>
    <property type="match status" value="1"/>
</dbReference>
<dbReference type="InterPro" id="IPR008271">
    <property type="entry name" value="Ser/Thr_kinase_AS"/>
</dbReference>
<dbReference type="SMART" id="SM00028">
    <property type="entry name" value="TPR"/>
    <property type="match status" value="6"/>
</dbReference>
<dbReference type="Proteomes" id="UP000031599">
    <property type="component" value="Unassembled WGS sequence"/>
</dbReference>
<keyword evidence="1" id="KW-0808">Transferase</keyword>
<evidence type="ECO:0000313" key="9">
    <source>
        <dbReference type="Proteomes" id="UP000031599"/>
    </source>
</evidence>
<dbReference type="PANTHER" id="PTHR43289:SF6">
    <property type="entry name" value="SERINE_THREONINE-PROTEIN KINASE NEKL-3"/>
    <property type="match status" value="1"/>
</dbReference>
<name>A0A0C1ZF54_9BACT</name>
<dbReference type="InterPro" id="IPR011990">
    <property type="entry name" value="TPR-like_helical_dom_sf"/>
</dbReference>
<evidence type="ECO:0000259" key="7">
    <source>
        <dbReference type="PROSITE" id="PS50011"/>
    </source>
</evidence>
<feature type="domain" description="Protein kinase" evidence="7">
    <location>
        <begin position="83"/>
        <end position="399"/>
    </location>
</feature>
<evidence type="ECO:0000313" key="8">
    <source>
        <dbReference type="EMBL" id="KIG16264.1"/>
    </source>
</evidence>
<dbReference type="Pfam" id="PF00069">
    <property type="entry name" value="Pkinase"/>
    <property type="match status" value="1"/>
</dbReference>
<evidence type="ECO:0000256" key="1">
    <source>
        <dbReference type="ARBA" id="ARBA00022679"/>
    </source>
</evidence>
<proteinExistence type="predicted"/>
<dbReference type="InterPro" id="IPR019734">
    <property type="entry name" value="TPR_rpt"/>
</dbReference>
<dbReference type="SUPFAM" id="SSF56112">
    <property type="entry name" value="Protein kinase-like (PK-like)"/>
    <property type="match status" value="1"/>
</dbReference>